<reference evidence="2 3" key="1">
    <citation type="submission" date="2023-11" db="EMBL/GenBank/DDBJ databases">
        <authorList>
            <person name="Val-Calvo J."/>
            <person name="Scortti M."/>
            <person name="Vazquez-Boland J."/>
        </authorList>
    </citation>
    <scope>NUCLEOTIDE SEQUENCE [LARGE SCALE GENOMIC DNA]</scope>
    <source>
        <strain evidence="2 3">DSM 46662</strain>
    </source>
</reference>
<evidence type="ECO:0000313" key="2">
    <source>
        <dbReference type="EMBL" id="MFM1731275.1"/>
    </source>
</evidence>
<keyword evidence="1" id="KW-0472">Membrane</keyword>
<comment type="caution">
    <text evidence="2">The sequence shown here is derived from an EMBL/GenBank/DDBJ whole genome shotgun (WGS) entry which is preliminary data.</text>
</comment>
<feature type="transmembrane region" description="Helical" evidence="1">
    <location>
        <begin position="101"/>
        <end position="118"/>
    </location>
</feature>
<dbReference type="SUPFAM" id="SSF50242">
    <property type="entry name" value="TIMP-like"/>
    <property type="match status" value="1"/>
</dbReference>
<dbReference type="InterPro" id="IPR008993">
    <property type="entry name" value="TIMP-like_OB-fold"/>
</dbReference>
<proteinExistence type="predicted"/>
<dbReference type="Gene3D" id="2.40.50.120">
    <property type="match status" value="1"/>
</dbReference>
<dbReference type="RefSeq" id="WP_348605287.1">
    <property type="nucleotide sequence ID" value="NZ_CP157276.1"/>
</dbReference>
<dbReference type="Proteomes" id="UP001629744">
    <property type="component" value="Unassembled WGS sequence"/>
</dbReference>
<name>A0ABW9G056_9NOCA</name>
<keyword evidence="3" id="KW-1185">Reference proteome</keyword>
<protein>
    <submittedName>
        <fullName evidence="2">Uncharacterized protein</fullName>
    </submittedName>
</protein>
<organism evidence="2 3">
    <name type="scientific">Prescottella soli</name>
    <dbReference type="NCBI Taxonomy" id="1543852"/>
    <lineage>
        <taxon>Bacteria</taxon>
        <taxon>Bacillati</taxon>
        <taxon>Actinomycetota</taxon>
        <taxon>Actinomycetes</taxon>
        <taxon>Mycobacteriales</taxon>
        <taxon>Nocardiaceae</taxon>
        <taxon>Prescottella</taxon>
    </lineage>
</organism>
<gene>
    <name evidence="2" type="ORF">ABEU19_004836</name>
</gene>
<accession>A0ABW9G056</accession>
<evidence type="ECO:0000256" key="1">
    <source>
        <dbReference type="SAM" id="Phobius"/>
    </source>
</evidence>
<evidence type="ECO:0000313" key="3">
    <source>
        <dbReference type="Proteomes" id="UP001629744"/>
    </source>
</evidence>
<keyword evidence="1" id="KW-1133">Transmembrane helix</keyword>
<dbReference type="EMBL" id="JBDLNU010000007">
    <property type="protein sequence ID" value="MFM1731275.1"/>
    <property type="molecule type" value="Genomic_DNA"/>
</dbReference>
<sequence>MFYEFDVREVFSGDVGTTTVVSSSTQSSACGRGFEIGDEYLVFASSYETHGAPWSVESCSATTTSTNERTRQAAVTVYGAPHAPDPQHDSVGISDVGTPRWWMLAVTGGAIVLTAVVVRRLRSDKG</sequence>
<keyword evidence="1" id="KW-0812">Transmembrane</keyword>